<evidence type="ECO:0000313" key="2">
    <source>
        <dbReference type="Proteomes" id="UP000789524"/>
    </source>
</evidence>
<evidence type="ECO:0000313" key="1">
    <source>
        <dbReference type="EMBL" id="CAG9563527.1"/>
    </source>
</evidence>
<name>A0A8J2QIB7_9NEOP</name>
<protein>
    <submittedName>
        <fullName evidence="1">(African queen) hypothetical protein</fullName>
    </submittedName>
</protein>
<dbReference type="EMBL" id="CAKASE010000049">
    <property type="protein sequence ID" value="CAG9563527.1"/>
    <property type="molecule type" value="Genomic_DNA"/>
</dbReference>
<proteinExistence type="predicted"/>
<dbReference type="Proteomes" id="UP000789524">
    <property type="component" value="Unassembled WGS sequence"/>
</dbReference>
<dbReference type="AlphaFoldDB" id="A0A8J2QIB7"/>
<sequence length="119" mass="13729">MNFVYFGKQTTVSDPVFNAFQTHPWLGRHYPDPGAVRGVNVSVPFTSSNYVKMQIYETKNNKDNNKNSPEIRRTVAIQDKKAVGLEGAMNWDNWPSVEFVVTDASFILRYDERSFMKML</sequence>
<gene>
    <name evidence="1" type="ORF">DCHRY22_LOCUS4654</name>
</gene>
<keyword evidence="2" id="KW-1185">Reference proteome</keyword>
<accession>A0A8J2QIB7</accession>
<reference evidence="1" key="1">
    <citation type="submission" date="2021-09" db="EMBL/GenBank/DDBJ databases">
        <authorList>
            <person name="Martin H S."/>
        </authorList>
    </citation>
    <scope>NUCLEOTIDE SEQUENCE</scope>
</reference>
<organism evidence="1 2">
    <name type="scientific">Danaus chrysippus</name>
    <name type="common">African queen</name>
    <dbReference type="NCBI Taxonomy" id="151541"/>
    <lineage>
        <taxon>Eukaryota</taxon>
        <taxon>Metazoa</taxon>
        <taxon>Ecdysozoa</taxon>
        <taxon>Arthropoda</taxon>
        <taxon>Hexapoda</taxon>
        <taxon>Insecta</taxon>
        <taxon>Pterygota</taxon>
        <taxon>Neoptera</taxon>
        <taxon>Endopterygota</taxon>
        <taxon>Lepidoptera</taxon>
        <taxon>Glossata</taxon>
        <taxon>Ditrysia</taxon>
        <taxon>Papilionoidea</taxon>
        <taxon>Nymphalidae</taxon>
        <taxon>Danainae</taxon>
        <taxon>Danaini</taxon>
        <taxon>Danaina</taxon>
        <taxon>Danaus</taxon>
        <taxon>Anosia</taxon>
    </lineage>
</organism>
<comment type="caution">
    <text evidence="1">The sequence shown here is derived from an EMBL/GenBank/DDBJ whole genome shotgun (WGS) entry which is preliminary data.</text>
</comment>